<evidence type="ECO:0000313" key="2">
    <source>
        <dbReference type="Proteomes" id="UP000596742"/>
    </source>
</evidence>
<comment type="caution">
    <text evidence="1">The sequence shown here is derived from an EMBL/GenBank/DDBJ whole genome shotgun (WGS) entry which is preliminary data.</text>
</comment>
<dbReference type="PANTHER" id="PTHR10044">
    <property type="entry name" value="INHIBITOR OF APOPTOSIS"/>
    <property type="match status" value="1"/>
</dbReference>
<dbReference type="InterPro" id="IPR001370">
    <property type="entry name" value="BIR_rpt"/>
</dbReference>
<dbReference type="SMART" id="SM00238">
    <property type="entry name" value="BIR"/>
    <property type="match status" value="1"/>
</dbReference>
<sequence length="192" mass="21743">MQNVNYQHKSPSTADSFGVCLQQPRYKSFADQNTRLKSFQSCTFCANVADTVRAGFYYTGTSDIVQCFYCGLKLRNWDPSDDPWAEHARHGKNCPFVINMKGKDYISSVLYSKDLDTGQDIETDSPPSSPKQVYTDDLIFTTAGQALLKMQCYKARDVMEAIRLYVHKYGKIEFTAVEIATVIHSELSESIQ</sequence>
<dbReference type="PROSITE" id="PS50143">
    <property type="entry name" value="BIR_REPEAT_2"/>
    <property type="match status" value="1"/>
</dbReference>
<dbReference type="EMBL" id="UYJE01001854">
    <property type="protein sequence ID" value="VDI05688.1"/>
    <property type="molecule type" value="Genomic_DNA"/>
</dbReference>
<dbReference type="Pfam" id="PF00653">
    <property type="entry name" value="BIR"/>
    <property type="match status" value="1"/>
</dbReference>
<accession>A0A8B6CHM8</accession>
<dbReference type="OrthoDB" id="4034597at2759"/>
<protein>
    <submittedName>
        <fullName evidence="1">Uncharacterized protein</fullName>
    </submittedName>
</protein>
<dbReference type="Gene3D" id="1.10.1170.10">
    <property type="entry name" value="Inhibitor Of Apoptosis Protein (2mihbC-IAP-1), Chain A"/>
    <property type="match status" value="1"/>
</dbReference>
<dbReference type="CDD" id="cd00022">
    <property type="entry name" value="BIR"/>
    <property type="match status" value="1"/>
</dbReference>
<dbReference type="AlphaFoldDB" id="A0A8B6CHM8"/>
<dbReference type="SUPFAM" id="SSF57924">
    <property type="entry name" value="Inhibitor of apoptosis (IAP) repeat"/>
    <property type="match status" value="1"/>
</dbReference>
<dbReference type="PANTHER" id="PTHR10044:SF139">
    <property type="entry name" value="DEATH-ASSOCIATED INHIBITOR OF APOPTOSIS 2"/>
    <property type="match status" value="1"/>
</dbReference>
<gene>
    <name evidence="1" type="ORF">MGAL_10B090044</name>
</gene>
<dbReference type="InterPro" id="IPR050784">
    <property type="entry name" value="IAP"/>
</dbReference>
<reference evidence="1" key="1">
    <citation type="submission" date="2018-11" db="EMBL/GenBank/DDBJ databases">
        <authorList>
            <person name="Alioto T."/>
            <person name="Alioto T."/>
        </authorList>
    </citation>
    <scope>NUCLEOTIDE SEQUENCE</scope>
</reference>
<name>A0A8B6CHM8_MYTGA</name>
<evidence type="ECO:0000313" key="1">
    <source>
        <dbReference type="EMBL" id="VDI05688.1"/>
    </source>
</evidence>
<dbReference type="GO" id="GO:0005737">
    <property type="term" value="C:cytoplasm"/>
    <property type="evidence" value="ECO:0007669"/>
    <property type="project" value="TreeGrafter"/>
</dbReference>
<proteinExistence type="predicted"/>
<dbReference type="Proteomes" id="UP000596742">
    <property type="component" value="Unassembled WGS sequence"/>
</dbReference>
<dbReference type="GO" id="GO:0005634">
    <property type="term" value="C:nucleus"/>
    <property type="evidence" value="ECO:0007669"/>
    <property type="project" value="TreeGrafter"/>
</dbReference>
<organism evidence="1 2">
    <name type="scientific">Mytilus galloprovincialis</name>
    <name type="common">Mediterranean mussel</name>
    <dbReference type="NCBI Taxonomy" id="29158"/>
    <lineage>
        <taxon>Eukaryota</taxon>
        <taxon>Metazoa</taxon>
        <taxon>Spiralia</taxon>
        <taxon>Lophotrochozoa</taxon>
        <taxon>Mollusca</taxon>
        <taxon>Bivalvia</taxon>
        <taxon>Autobranchia</taxon>
        <taxon>Pteriomorphia</taxon>
        <taxon>Mytilida</taxon>
        <taxon>Mytiloidea</taxon>
        <taxon>Mytilidae</taxon>
        <taxon>Mytilinae</taxon>
        <taxon>Mytilus</taxon>
    </lineage>
</organism>
<dbReference type="GO" id="GO:0051726">
    <property type="term" value="P:regulation of cell cycle"/>
    <property type="evidence" value="ECO:0007669"/>
    <property type="project" value="TreeGrafter"/>
</dbReference>
<keyword evidence="2" id="KW-1185">Reference proteome</keyword>